<dbReference type="EMBL" id="CH476624">
    <property type="protein sequence ID" value="EDO01181.1"/>
    <property type="molecule type" value="Genomic_DNA"/>
</dbReference>
<dbReference type="AlphaFoldDB" id="A7EEB5"/>
<proteinExistence type="predicted"/>
<protein>
    <submittedName>
        <fullName evidence="1">Uncharacterized protein</fullName>
    </submittedName>
</protein>
<dbReference type="GeneID" id="5491972"/>
<evidence type="ECO:0000313" key="1">
    <source>
        <dbReference type="EMBL" id="EDO01181.1"/>
    </source>
</evidence>
<reference evidence="2" key="1">
    <citation type="journal article" date="2011" name="PLoS Genet.">
        <title>Genomic analysis of the necrotrophic fungal pathogens Sclerotinia sclerotiorum and Botrytis cinerea.</title>
        <authorList>
            <person name="Amselem J."/>
            <person name="Cuomo C.A."/>
            <person name="van Kan J.A."/>
            <person name="Viaud M."/>
            <person name="Benito E.P."/>
            <person name="Couloux A."/>
            <person name="Coutinho P.M."/>
            <person name="de Vries R.P."/>
            <person name="Dyer P.S."/>
            <person name="Fillinger S."/>
            <person name="Fournier E."/>
            <person name="Gout L."/>
            <person name="Hahn M."/>
            <person name="Kohn L."/>
            <person name="Lapalu N."/>
            <person name="Plummer K.M."/>
            <person name="Pradier J.M."/>
            <person name="Quevillon E."/>
            <person name="Sharon A."/>
            <person name="Simon A."/>
            <person name="ten Have A."/>
            <person name="Tudzynski B."/>
            <person name="Tudzynski P."/>
            <person name="Wincker P."/>
            <person name="Andrew M."/>
            <person name="Anthouard V."/>
            <person name="Beever R.E."/>
            <person name="Beffa R."/>
            <person name="Benoit I."/>
            <person name="Bouzid O."/>
            <person name="Brault B."/>
            <person name="Chen Z."/>
            <person name="Choquer M."/>
            <person name="Collemare J."/>
            <person name="Cotton P."/>
            <person name="Danchin E.G."/>
            <person name="Da Silva C."/>
            <person name="Gautier A."/>
            <person name="Giraud C."/>
            <person name="Giraud T."/>
            <person name="Gonzalez C."/>
            <person name="Grossetete S."/>
            <person name="Guldener U."/>
            <person name="Henrissat B."/>
            <person name="Howlett B.J."/>
            <person name="Kodira C."/>
            <person name="Kretschmer M."/>
            <person name="Lappartient A."/>
            <person name="Leroch M."/>
            <person name="Levis C."/>
            <person name="Mauceli E."/>
            <person name="Neuveglise C."/>
            <person name="Oeser B."/>
            <person name="Pearson M."/>
            <person name="Poulain J."/>
            <person name="Poussereau N."/>
            <person name="Quesneville H."/>
            <person name="Rascle C."/>
            <person name="Schumacher J."/>
            <person name="Segurens B."/>
            <person name="Sexton A."/>
            <person name="Silva E."/>
            <person name="Sirven C."/>
            <person name="Soanes D.M."/>
            <person name="Talbot N.J."/>
            <person name="Templeton M."/>
            <person name="Yandava C."/>
            <person name="Yarden O."/>
            <person name="Zeng Q."/>
            <person name="Rollins J.A."/>
            <person name="Lebrun M.H."/>
            <person name="Dickman M."/>
        </authorList>
    </citation>
    <scope>NUCLEOTIDE SEQUENCE [LARGE SCALE GENOMIC DNA]</scope>
    <source>
        <strain evidence="2">ATCC 18683 / 1980 / Ss-1</strain>
    </source>
</reference>
<accession>A7EEB5</accession>
<dbReference type="KEGG" id="ssl:SS1G_03655"/>
<gene>
    <name evidence="1" type="ORF">SS1G_03655</name>
</gene>
<keyword evidence="2" id="KW-1185">Reference proteome</keyword>
<dbReference type="HOGENOM" id="CLU_2293382_0_0_1"/>
<dbReference type="Proteomes" id="UP000001312">
    <property type="component" value="Unassembled WGS sequence"/>
</dbReference>
<dbReference type="RefSeq" id="XP_001595566.1">
    <property type="nucleotide sequence ID" value="XM_001595516.1"/>
</dbReference>
<evidence type="ECO:0000313" key="2">
    <source>
        <dbReference type="Proteomes" id="UP000001312"/>
    </source>
</evidence>
<organism evidence="1 2">
    <name type="scientific">Sclerotinia sclerotiorum (strain ATCC 18683 / 1980 / Ss-1)</name>
    <name type="common">White mold</name>
    <name type="synonym">Whetzelinia sclerotiorum</name>
    <dbReference type="NCBI Taxonomy" id="665079"/>
    <lineage>
        <taxon>Eukaryota</taxon>
        <taxon>Fungi</taxon>
        <taxon>Dikarya</taxon>
        <taxon>Ascomycota</taxon>
        <taxon>Pezizomycotina</taxon>
        <taxon>Leotiomycetes</taxon>
        <taxon>Helotiales</taxon>
        <taxon>Sclerotiniaceae</taxon>
        <taxon>Sclerotinia</taxon>
    </lineage>
</organism>
<name>A7EEB5_SCLS1</name>
<dbReference type="InParanoid" id="A7EEB5"/>
<sequence>MLPDWTLYISSISALTRNLEVSTESPRIVHDGSQFNGSTGCSAGKTPEFSFSRTWYCAGSNLPKNDAGNPNETDMTVLKPFFIQYDLDMQSTLMSDLATAV</sequence>